<keyword evidence="3" id="KW-1003">Cell membrane</keyword>
<evidence type="ECO:0000313" key="4">
    <source>
        <dbReference type="EMBL" id="SCC10621.1"/>
    </source>
</evidence>
<dbReference type="AlphaFoldDB" id="A0A1C4BUN8"/>
<sequence>MIAVFYIASIIAVFASIKVISSLRIDKAILYLVISLFASALIFILLDNYFFAVLYILLFIGGSVTIFLLVASILKISVDTVEHNKNGISPKIWLGPLILAFILLVVLIYGVVSVNYLELKESHELMHEMSIYAYILMAELALFLLLGAAVISYHFMHRLMSEK</sequence>
<dbReference type="EMBL" id="FMAQ01000006">
    <property type="protein sequence ID" value="SCC10621.1"/>
    <property type="molecule type" value="Genomic_DNA"/>
</dbReference>
<dbReference type="GO" id="GO:0048038">
    <property type="term" value="F:quinone binding"/>
    <property type="evidence" value="ECO:0007669"/>
    <property type="project" value="UniProtKB-UniRule"/>
</dbReference>
<dbReference type="Gene3D" id="1.20.120.1200">
    <property type="entry name" value="NADH-ubiquinone/plastoquinone oxidoreductase chain 6, subunit NuoJ"/>
    <property type="match status" value="1"/>
</dbReference>
<dbReference type="STRING" id="1798182.GA0061081_10613"/>
<keyword evidence="3" id="KW-0874">Quinone</keyword>
<dbReference type="Proteomes" id="UP000199670">
    <property type="component" value="Unassembled WGS sequence"/>
</dbReference>
<evidence type="ECO:0000256" key="1">
    <source>
        <dbReference type="ARBA" id="ARBA00019907"/>
    </source>
</evidence>
<proteinExistence type="inferred from homology"/>
<evidence type="ECO:0000256" key="2">
    <source>
        <dbReference type="ARBA" id="ARBA00025811"/>
    </source>
</evidence>
<name>A0A1C4BUN8_9GAMM</name>
<dbReference type="GO" id="GO:0005886">
    <property type="term" value="C:plasma membrane"/>
    <property type="evidence" value="ECO:0007669"/>
    <property type="project" value="UniProtKB-SubCell"/>
</dbReference>
<keyword evidence="5" id="KW-1185">Reference proteome</keyword>
<dbReference type="InterPro" id="IPR001457">
    <property type="entry name" value="NADH_UbQ/plastoQ_OxRdtase_su6"/>
</dbReference>
<evidence type="ECO:0000256" key="3">
    <source>
        <dbReference type="RuleBase" id="RU004429"/>
    </source>
</evidence>
<accession>A0A1C4BUN8</accession>
<dbReference type="Pfam" id="PF00499">
    <property type="entry name" value="Oxidored_q3"/>
    <property type="match status" value="1"/>
</dbReference>
<comment type="subcellular location">
    <subcellularLocation>
        <location evidence="3">Cell membrane</location>
        <topology evidence="3">Multi-pass membrane protein</topology>
    </subcellularLocation>
</comment>
<protein>
    <recommendedName>
        <fullName evidence="1 3">NADH-quinone oxidoreductase subunit J</fullName>
        <ecNumber evidence="3">7.1.1.-</ecNumber>
    </recommendedName>
</protein>
<dbReference type="InterPro" id="IPR042106">
    <property type="entry name" value="Nuo/plastoQ_OxRdtase_6_NuoJ"/>
</dbReference>
<keyword evidence="3" id="KW-1133">Transmembrane helix</keyword>
<feature type="transmembrane region" description="Helical" evidence="3">
    <location>
        <begin position="52"/>
        <end position="71"/>
    </location>
</feature>
<evidence type="ECO:0000313" key="5">
    <source>
        <dbReference type="Proteomes" id="UP000199670"/>
    </source>
</evidence>
<organism evidence="4 5">
    <name type="scientific">Gilliamella bombicola</name>
    <dbReference type="NCBI Taxonomy" id="1798182"/>
    <lineage>
        <taxon>Bacteria</taxon>
        <taxon>Pseudomonadati</taxon>
        <taxon>Pseudomonadota</taxon>
        <taxon>Gammaproteobacteria</taxon>
        <taxon>Orbales</taxon>
        <taxon>Orbaceae</taxon>
        <taxon>Gilliamella</taxon>
    </lineage>
</organism>
<reference evidence="5" key="1">
    <citation type="submission" date="2016-08" db="EMBL/GenBank/DDBJ databases">
        <authorList>
            <person name="Varghese N."/>
            <person name="Submissions Spin"/>
        </authorList>
    </citation>
    <scope>NUCLEOTIDE SEQUENCE [LARGE SCALE GENOMIC DNA]</scope>
    <source>
        <strain evidence="5">R-53248</strain>
    </source>
</reference>
<keyword evidence="3" id="KW-0812">Transmembrane</keyword>
<comment type="subunit">
    <text evidence="2">Composed of 13 different subunits. Subunits NuoA, H, J, K, L, M, N constitute the membrane sector of the complex.</text>
</comment>
<dbReference type="GO" id="GO:0008137">
    <property type="term" value="F:NADH dehydrogenase (ubiquinone) activity"/>
    <property type="evidence" value="ECO:0007669"/>
    <property type="project" value="UniProtKB-UniRule"/>
</dbReference>
<comment type="function">
    <text evidence="3">NDH-1 shuttles electrons from NADH, via FMN and iron-sulfur (Fe-S) centers, to quinones in the respiratory chain. Couples the redox reaction to proton translocation (for every two electrons transferred, four hydrogen ions are translocated across the cytoplasmic membrane), and thus conserves the redox energy in a proton gradient.</text>
</comment>
<feature type="transmembrane region" description="Helical" evidence="3">
    <location>
        <begin position="92"/>
        <end position="111"/>
    </location>
</feature>
<comment type="catalytic activity">
    <reaction evidence="3">
        <text>a quinone + NADH + 5 H(+)(in) = a quinol + NAD(+) + 4 H(+)(out)</text>
        <dbReference type="Rhea" id="RHEA:57888"/>
        <dbReference type="ChEBI" id="CHEBI:15378"/>
        <dbReference type="ChEBI" id="CHEBI:24646"/>
        <dbReference type="ChEBI" id="CHEBI:57540"/>
        <dbReference type="ChEBI" id="CHEBI:57945"/>
        <dbReference type="ChEBI" id="CHEBI:132124"/>
    </reaction>
</comment>
<feature type="transmembrane region" description="Helical" evidence="3">
    <location>
        <begin position="131"/>
        <end position="155"/>
    </location>
</feature>
<dbReference type="EC" id="7.1.1.-" evidence="3"/>
<gene>
    <name evidence="4" type="ORF">GA0061081_10613</name>
</gene>
<keyword evidence="3" id="KW-0520">NAD</keyword>
<keyword evidence="3" id="KW-0472">Membrane</keyword>
<feature type="transmembrane region" description="Helical" evidence="3">
    <location>
        <begin position="28"/>
        <end position="46"/>
    </location>
</feature>
<dbReference type="OrthoDB" id="7066545at2"/>
<dbReference type="RefSeq" id="WP_091348538.1">
    <property type="nucleotide sequence ID" value="NZ_FMAQ01000006.1"/>
</dbReference>
<feature type="transmembrane region" description="Helical" evidence="3">
    <location>
        <begin position="6"/>
        <end position="21"/>
    </location>
</feature>
<comment type="similarity">
    <text evidence="3">Belongs to the complex I subunit 6 family.</text>
</comment>